<dbReference type="PROSITE" id="PS00280">
    <property type="entry name" value="BPTI_KUNITZ_1"/>
    <property type="match status" value="1"/>
</dbReference>
<dbReference type="AlphaFoldDB" id="A0A142C1I4"/>
<dbReference type="CDD" id="cd00109">
    <property type="entry name" value="Kunitz-type"/>
    <property type="match status" value="1"/>
</dbReference>
<name>A0A142C1I4_CONBE</name>
<evidence type="ECO:0000256" key="1">
    <source>
        <dbReference type="SAM" id="SignalP"/>
    </source>
</evidence>
<feature type="signal peptide" evidence="1">
    <location>
        <begin position="1"/>
        <end position="21"/>
    </location>
</feature>
<dbReference type="Gene3D" id="4.10.410.10">
    <property type="entry name" value="Pancreatic trypsin inhibitor Kunitz domain"/>
    <property type="match status" value="1"/>
</dbReference>
<protein>
    <submittedName>
        <fullName evidence="3">Conotoxin</fullName>
    </submittedName>
</protein>
<dbReference type="Pfam" id="PF00014">
    <property type="entry name" value="Kunitz_BPTI"/>
    <property type="match status" value="1"/>
</dbReference>
<feature type="chain" id="PRO_5007493354" evidence="1">
    <location>
        <begin position="22"/>
        <end position="89"/>
    </location>
</feature>
<dbReference type="SUPFAM" id="SSF57362">
    <property type="entry name" value="BPTI-like"/>
    <property type="match status" value="1"/>
</dbReference>
<dbReference type="PANTHER" id="PTHR47248:SF7">
    <property type="entry name" value="BPTI_KUNITZ INHIBITOR DOMAIN-CONTAINING PROTEIN"/>
    <property type="match status" value="1"/>
</dbReference>
<sequence>MDVRRVPAVLLVLSMARSVTAIDARCNEPLNLGNTGCDEVRIRWYYNQGNVACQTFQYTGCGGNRNNFYNRDDCKKCCRWDMECVSAGR</sequence>
<evidence type="ECO:0000259" key="2">
    <source>
        <dbReference type="PROSITE" id="PS50279"/>
    </source>
</evidence>
<dbReference type="PANTHER" id="PTHR47248">
    <property type="entry name" value="PROTEIN CBG06772"/>
    <property type="match status" value="1"/>
</dbReference>
<organism evidence="3">
    <name type="scientific">Conus betulinus</name>
    <name type="common">Beech cone</name>
    <dbReference type="NCBI Taxonomy" id="89764"/>
    <lineage>
        <taxon>Eukaryota</taxon>
        <taxon>Metazoa</taxon>
        <taxon>Spiralia</taxon>
        <taxon>Lophotrochozoa</taxon>
        <taxon>Mollusca</taxon>
        <taxon>Gastropoda</taxon>
        <taxon>Caenogastropoda</taxon>
        <taxon>Neogastropoda</taxon>
        <taxon>Conoidea</taxon>
        <taxon>Conidae</taxon>
        <taxon>Conus</taxon>
        <taxon>Dendroconus</taxon>
    </lineage>
</organism>
<evidence type="ECO:0000313" key="3">
    <source>
        <dbReference type="EMBL" id="AMP44685.1"/>
    </source>
</evidence>
<proteinExistence type="evidence at transcript level"/>
<keyword evidence="1" id="KW-0732">Signal</keyword>
<dbReference type="SMART" id="SM00131">
    <property type="entry name" value="KU"/>
    <property type="match status" value="1"/>
</dbReference>
<accession>A0A142C1I4</accession>
<dbReference type="PROSITE" id="PS50279">
    <property type="entry name" value="BPTI_KUNITZ_2"/>
    <property type="match status" value="1"/>
</dbReference>
<reference evidence="3" key="1">
    <citation type="submission" date="2015-12" db="EMBL/GenBank/DDBJ databases">
        <title>High throughput identification of novel conotoxins from the Chinese tubular cone snail Conus betulinus by multitranscriptome sequencing.</title>
        <authorList>
            <person name="Ruan Z."/>
            <person name="Peng C."/>
            <person name="Shi Q."/>
            <person name="Yao G."/>
            <person name="Gao B.-M."/>
        </authorList>
    </citation>
    <scope>NUCLEOTIDE SEQUENCE</scope>
</reference>
<dbReference type="PRINTS" id="PR00759">
    <property type="entry name" value="BASICPTASE"/>
</dbReference>
<dbReference type="InterPro" id="IPR036880">
    <property type="entry name" value="Kunitz_BPTI_sf"/>
</dbReference>
<dbReference type="InterPro" id="IPR052861">
    <property type="entry name" value="BPTI/Kunitz_domain"/>
</dbReference>
<dbReference type="EMBL" id="KU563937">
    <property type="protein sequence ID" value="AMP44685.1"/>
    <property type="molecule type" value="mRNA"/>
</dbReference>
<dbReference type="InterPro" id="IPR002223">
    <property type="entry name" value="Kunitz_BPTI"/>
</dbReference>
<feature type="domain" description="BPTI/Kunitz inhibitor" evidence="2">
    <location>
        <begin position="26"/>
        <end position="78"/>
    </location>
</feature>
<dbReference type="InterPro" id="IPR020901">
    <property type="entry name" value="Prtase_inh_Kunz-CS"/>
</dbReference>
<dbReference type="GO" id="GO:0004867">
    <property type="term" value="F:serine-type endopeptidase inhibitor activity"/>
    <property type="evidence" value="ECO:0007669"/>
    <property type="project" value="InterPro"/>
</dbReference>